<dbReference type="Proteomes" id="UP000466730">
    <property type="component" value="Unassembled WGS sequence"/>
</dbReference>
<dbReference type="AlphaFoldDB" id="A0A844BLF6"/>
<comment type="caution">
    <text evidence="2">The sequence shown here is derived from an EMBL/GenBank/DDBJ whole genome shotgun (WGS) entry which is preliminary data.</text>
</comment>
<accession>A0A844BLF6</accession>
<name>A0A844BLF6_9RHOB</name>
<dbReference type="RefSeq" id="WP_153749085.1">
    <property type="nucleotide sequence ID" value="NZ_BAAADI010000037.1"/>
</dbReference>
<dbReference type="PANTHER" id="PTHR30273:SF2">
    <property type="entry name" value="PROTEIN FECR"/>
    <property type="match status" value="1"/>
</dbReference>
<dbReference type="EMBL" id="WJPO01000019">
    <property type="protein sequence ID" value="MRH21793.1"/>
    <property type="molecule type" value="Genomic_DNA"/>
</dbReference>
<keyword evidence="3" id="KW-1185">Reference proteome</keyword>
<evidence type="ECO:0000313" key="3">
    <source>
        <dbReference type="Proteomes" id="UP000466730"/>
    </source>
</evidence>
<sequence>MTRAEAVSDEMLMALADGELNDTDAQRLHDRIDADPELARRYADFVETRALLRAAFPPEPVPAHLIAAVMQGGAPRGNVVALRRRGLAAPVWGMTIAASLVLAVGGFWAGRSTAPTMAAGGTIGALTASLPTGAELTLPDGSTARVLASYETDLGLCRMIAQDGLRHVTCRDGQTGDWALALSIQAGGAGSFLPASDIAVGVIDRLLDEIGAGPALTGAAESRALSQ</sequence>
<protein>
    <recommendedName>
        <fullName evidence="4">Anti-sigma factor</fullName>
    </recommendedName>
</protein>
<proteinExistence type="predicted"/>
<feature type="transmembrane region" description="Helical" evidence="1">
    <location>
        <begin position="86"/>
        <end position="109"/>
    </location>
</feature>
<dbReference type="PANTHER" id="PTHR30273">
    <property type="entry name" value="PERIPLASMIC SIGNAL SENSOR AND SIGMA FACTOR ACTIVATOR FECR-RELATED"/>
    <property type="match status" value="1"/>
</dbReference>
<reference evidence="2 3" key="1">
    <citation type="submission" date="2019-11" db="EMBL/GenBank/DDBJ databases">
        <title>Draft Whole-Genome sequence of the marine photosynthetic bacterium Rhodovulum strictum DSM 11289.</title>
        <authorList>
            <person name="Kyndt J.A."/>
            <person name="Meyer T.E."/>
        </authorList>
    </citation>
    <scope>NUCLEOTIDE SEQUENCE [LARGE SCALE GENOMIC DNA]</scope>
    <source>
        <strain evidence="2 3">DSM 11289</strain>
    </source>
</reference>
<keyword evidence="1" id="KW-0472">Membrane</keyword>
<evidence type="ECO:0000313" key="2">
    <source>
        <dbReference type="EMBL" id="MRH21793.1"/>
    </source>
</evidence>
<gene>
    <name evidence="2" type="ORF">GH815_12380</name>
</gene>
<dbReference type="InterPro" id="IPR012373">
    <property type="entry name" value="Ferrdict_sens_TM"/>
</dbReference>
<evidence type="ECO:0008006" key="4">
    <source>
        <dbReference type="Google" id="ProtNLM"/>
    </source>
</evidence>
<keyword evidence="1" id="KW-0812">Transmembrane</keyword>
<evidence type="ECO:0000256" key="1">
    <source>
        <dbReference type="SAM" id="Phobius"/>
    </source>
</evidence>
<dbReference type="GO" id="GO:0016989">
    <property type="term" value="F:sigma factor antagonist activity"/>
    <property type="evidence" value="ECO:0007669"/>
    <property type="project" value="TreeGrafter"/>
</dbReference>
<keyword evidence="1" id="KW-1133">Transmembrane helix</keyword>
<dbReference type="OrthoDB" id="7743910at2"/>
<organism evidence="2 3">
    <name type="scientific">Rhodovulum strictum</name>
    <dbReference type="NCBI Taxonomy" id="58314"/>
    <lineage>
        <taxon>Bacteria</taxon>
        <taxon>Pseudomonadati</taxon>
        <taxon>Pseudomonadota</taxon>
        <taxon>Alphaproteobacteria</taxon>
        <taxon>Rhodobacterales</taxon>
        <taxon>Paracoccaceae</taxon>
        <taxon>Rhodovulum</taxon>
    </lineage>
</organism>